<keyword evidence="3" id="KW-1185">Reference proteome</keyword>
<feature type="domain" description="Glucosamine inositolphosphorylceramide transferase 1 N-terminal" evidence="1">
    <location>
        <begin position="38"/>
        <end position="232"/>
    </location>
</feature>
<dbReference type="InterPro" id="IPR056442">
    <property type="entry name" value="GINT1_N"/>
</dbReference>
<evidence type="ECO:0000313" key="3">
    <source>
        <dbReference type="Proteomes" id="UP000198779"/>
    </source>
</evidence>
<dbReference type="STRING" id="645274.SAMN04487901_106115"/>
<evidence type="ECO:0000259" key="1">
    <source>
        <dbReference type="Pfam" id="PF24793"/>
    </source>
</evidence>
<organism evidence="2 3">
    <name type="scientific">Prevotella communis</name>
    <dbReference type="NCBI Taxonomy" id="2913614"/>
    <lineage>
        <taxon>Bacteria</taxon>
        <taxon>Pseudomonadati</taxon>
        <taxon>Bacteroidota</taxon>
        <taxon>Bacteroidia</taxon>
        <taxon>Bacteroidales</taxon>
        <taxon>Prevotellaceae</taxon>
        <taxon>Prevotella</taxon>
    </lineage>
</organism>
<dbReference type="AlphaFoldDB" id="A0A1G7VSU3"/>
<gene>
    <name evidence="2" type="ORF">SAMN04487901_106115</name>
</gene>
<evidence type="ECO:0000313" key="2">
    <source>
        <dbReference type="EMBL" id="SDG62844.1"/>
    </source>
</evidence>
<protein>
    <recommendedName>
        <fullName evidence="1">Glucosamine inositolphosphorylceramide transferase 1 N-terminal domain-containing protein</fullName>
    </recommendedName>
</protein>
<dbReference type="Proteomes" id="UP000198779">
    <property type="component" value="Unassembled WGS sequence"/>
</dbReference>
<dbReference type="Pfam" id="PF24793">
    <property type="entry name" value="GINT1_N"/>
    <property type="match status" value="1"/>
</dbReference>
<accession>A0A1G7VSU3</accession>
<sequence>MSKRLRNILSQYTWDLAIGDYSESIIRTGKIPGNLHVVKNPYPSKWFADPFFLSADNENCQLLVEEFDSDVKRGRIARLLIDRIDYTIKECKIVLELDTHLSFPVIYRVGDEIFVHPENSASGKSYIYRYDMLQDKLVDPILLVDEPLTDAIIRNEKGLYRLYATKITQNAGPLLYSYQSKSLLEPYIKDKDIDFGQRTARMAGAFIDNYDGIIRPAQDCRHDYGEGVIFYNGCTVISELRPWGLYEGLHTFNTYQGLFVIDLKRYDYPRTHKLLKRIKTMLR</sequence>
<dbReference type="RefSeq" id="WP_143010118.1">
    <property type="nucleotide sequence ID" value="NZ_FNCQ01000006.1"/>
</dbReference>
<dbReference type="EMBL" id="FNCQ01000006">
    <property type="protein sequence ID" value="SDG62844.1"/>
    <property type="molecule type" value="Genomic_DNA"/>
</dbReference>
<reference evidence="3" key="1">
    <citation type="submission" date="2016-10" db="EMBL/GenBank/DDBJ databases">
        <authorList>
            <person name="Varghese N."/>
            <person name="Submissions S."/>
        </authorList>
    </citation>
    <scope>NUCLEOTIDE SEQUENCE [LARGE SCALE GENOMIC DNA]</scope>
    <source>
        <strain evidence="3">BP1-148</strain>
    </source>
</reference>
<name>A0A1G7VSU3_9BACT</name>
<proteinExistence type="predicted"/>